<protein>
    <submittedName>
        <fullName evidence="3">Presumed portal vertex protein</fullName>
    </submittedName>
</protein>
<evidence type="ECO:0000313" key="3">
    <source>
        <dbReference type="EMBL" id="EYC51464.1"/>
    </source>
</evidence>
<name>A0A016XH92_9BURK</name>
<reference evidence="3 4" key="1">
    <citation type="submission" date="2014-02" db="EMBL/GenBank/DDBJ databases">
        <title>Draft Genome of Hylemonella gracilis isolated from the Niagara River.</title>
        <authorList>
            <person name="Pawlowski D.R."/>
            <person name="Koudelka G.B."/>
        </authorList>
    </citation>
    <scope>NUCLEOTIDE SEQUENCE [LARGE SCALE GENOMIC DNA]</scope>
    <source>
        <strain evidence="3 4">Niagara R</strain>
    </source>
</reference>
<accession>A0A016XH92</accession>
<evidence type="ECO:0000256" key="1">
    <source>
        <dbReference type="ARBA" id="ARBA00006799"/>
    </source>
</evidence>
<dbReference type="Proteomes" id="UP000023268">
    <property type="component" value="Unassembled WGS sequence"/>
</dbReference>
<dbReference type="AlphaFoldDB" id="A0A016XH92"/>
<dbReference type="EMBL" id="JEMG01000001">
    <property type="protein sequence ID" value="EYC51464.1"/>
    <property type="molecule type" value="Genomic_DNA"/>
</dbReference>
<evidence type="ECO:0000256" key="2">
    <source>
        <dbReference type="SAM" id="MobiDB-lite"/>
    </source>
</evidence>
<dbReference type="STRING" id="1458275.AZ34_10510"/>
<dbReference type="NCBIfam" id="TIGR01540">
    <property type="entry name" value="portal_PBSX"/>
    <property type="match status" value="1"/>
</dbReference>
<dbReference type="PIRSF" id="PIRSF018494">
    <property type="entry name" value="PBSX_VPQ"/>
    <property type="match status" value="1"/>
</dbReference>
<sequence>MSEAMNETQTANPTVHKPAGPMAFTFGDPEPVMEGRDILDYVECMSNGRYYEPPIPPSALAKSFRSNPHHSSAIYLKRNLLVSCFEKNSLLSVADFSAWALEFLIFGNAYLEERRSLTGRTVRLAHAPAKYMRRGIEAGKFWFVRGWGEEHEFQADRVHQFMEYDPNQEIYGLPEYLSNMQAAWLNESATLFRRKYYNNGSHAGFILYVSDAAQDSRDVDSIREALKNSKGPGNFKNLFYYSPNGKKDGIQLIPVSEVAAKDDFLNIKKVSRDDVLAAHRVPPQLLGVIPENTGGFGGVIPAASVFVRNELMPLMERMAALNDQVGAEVIRFRPYTLGELAAQVAKQSGGLLAAA</sequence>
<dbReference type="InterPro" id="IPR030935">
    <property type="entry name" value="PBSX_Proteobac"/>
</dbReference>
<feature type="compositionally biased region" description="Polar residues" evidence="2">
    <location>
        <begin position="1"/>
        <end position="13"/>
    </location>
</feature>
<evidence type="ECO:0000313" key="4">
    <source>
        <dbReference type="Proteomes" id="UP000023268"/>
    </source>
</evidence>
<gene>
    <name evidence="3" type="ORF">AZ34_10510</name>
</gene>
<dbReference type="Pfam" id="PF04860">
    <property type="entry name" value="Phage_portal"/>
    <property type="match status" value="1"/>
</dbReference>
<dbReference type="InterPro" id="IPR006430">
    <property type="entry name" value="Phage_portal_PBSX"/>
</dbReference>
<dbReference type="InterPro" id="IPR006944">
    <property type="entry name" value="Phage/GTA_portal"/>
</dbReference>
<organism evidence="3 4">
    <name type="scientific">Hylemonella gracilis str. Niagara R</name>
    <dbReference type="NCBI Taxonomy" id="1458275"/>
    <lineage>
        <taxon>Bacteria</taxon>
        <taxon>Pseudomonadati</taxon>
        <taxon>Pseudomonadota</taxon>
        <taxon>Betaproteobacteria</taxon>
        <taxon>Burkholderiales</taxon>
        <taxon>Comamonadaceae</taxon>
        <taxon>Hylemonella</taxon>
    </lineage>
</organism>
<dbReference type="eggNOG" id="COG4695">
    <property type="taxonomic scope" value="Bacteria"/>
</dbReference>
<comment type="caution">
    <text evidence="3">The sequence shown here is derived from an EMBL/GenBank/DDBJ whole genome shotgun (WGS) entry which is preliminary data.</text>
</comment>
<feature type="region of interest" description="Disordered" evidence="2">
    <location>
        <begin position="1"/>
        <end position="22"/>
    </location>
</feature>
<proteinExistence type="inferred from homology"/>
<comment type="similarity">
    <text evidence="1">Belongs to the phage portal family. PBSX subfamily.</text>
</comment>